<dbReference type="CDD" id="cd06454">
    <property type="entry name" value="KBL_like"/>
    <property type="match status" value="1"/>
</dbReference>
<name>A0ABT3NAH7_9BACT</name>
<evidence type="ECO:0000259" key="4">
    <source>
        <dbReference type="Pfam" id="PF00155"/>
    </source>
</evidence>
<dbReference type="PANTHER" id="PTHR13693">
    <property type="entry name" value="CLASS II AMINOTRANSFERASE/8-AMINO-7-OXONONANOATE SYNTHASE"/>
    <property type="match status" value="1"/>
</dbReference>
<dbReference type="Gene3D" id="3.40.640.10">
    <property type="entry name" value="Type I PLP-dependent aspartate aminotransferase-like (Major domain)"/>
    <property type="match status" value="1"/>
</dbReference>
<organism evidence="5 6">
    <name type="scientific">Desulfobotulus pelophilus</name>
    <dbReference type="NCBI Taxonomy" id="2823377"/>
    <lineage>
        <taxon>Bacteria</taxon>
        <taxon>Pseudomonadati</taxon>
        <taxon>Thermodesulfobacteriota</taxon>
        <taxon>Desulfobacteria</taxon>
        <taxon>Desulfobacterales</taxon>
        <taxon>Desulfobacteraceae</taxon>
        <taxon>Desulfobotulus</taxon>
    </lineage>
</organism>
<gene>
    <name evidence="5" type="ORF">OOT00_09235</name>
</gene>
<dbReference type="InterPro" id="IPR015421">
    <property type="entry name" value="PyrdxlP-dep_Trfase_major"/>
</dbReference>
<dbReference type="InterPro" id="IPR050087">
    <property type="entry name" value="AON_synthase_class-II"/>
</dbReference>
<dbReference type="InterPro" id="IPR015424">
    <property type="entry name" value="PyrdxlP-dep_Trfase"/>
</dbReference>
<dbReference type="Gene3D" id="3.90.1150.10">
    <property type="entry name" value="Aspartate Aminotransferase, domain 1"/>
    <property type="match status" value="1"/>
</dbReference>
<keyword evidence="6" id="KW-1185">Reference proteome</keyword>
<comment type="cofactor">
    <cofactor evidence="1">
        <name>pyridoxal 5'-phosphate</name>
        <dbReference type="ChEBI" id="CHEBI:597326"/>
    </cofactor>
</comment>
<evidence type="ECO:0000313" key="5">
    <source>
        <dbReference type="EMBL" id="MCW7754171.1"/>
    </source>
</evidence>
<comment type="caution">
    <text evidence="5">The sequence shown here is derived from an EMBL/GenBank/DDBJ whole genome shotgun (WGS) entry which is preliminary data.</text>
</comment>
<evidence type="ECO:0000313" key="6">
    <source>
        <dbReference type="Proteomes" id="UP001209681"/>
    </source>
</evidence>
<dbReference type="SUPFAM" id="SSF53383">
    <property type="entry name" value="PLP-dependent transferases"/>
    <property type="match status" value="1"/>
</dbReference>
<protein>
    <submittedName>
        <fullName evidence="5">8-amino-7-oxononanoate synthase</fullName>
    </submittedName>
</protein>
<sequence length="401" mass="43219">MAKTGIEKGEAMEMPPLPEVFFPMEKALEKRREAGTLRNLRSMEPMDGGRVRVGDRILVNFSGNDYLGLSRDPLLLQRGEEFARYFGAGATASRLICGNFSCMEAVEKKIARMKGFESVLMLASGYQANLSLLAALCDRKTLIFSDRLNHNSLIQGARLSGGKIIRFRHNDLSHLEKLLCNAPEETRKCIVTESVFSMDGDVPDLEGLSRLAAIHQALLLVDEAHATGVLGDQGMGLVKPGMAHAVVGTFGKGAGVFGAYVAGPALLKEYLVNEMGGFVFSTALPPSVIGMVDASLDRMAEMDAERVHLTALGNRLRLGLQKLGFDTGASSTQIVPVMMGDAKTALALSAHLEKEGFLGVAIRPPTVPEGESRIRLSLCALHSKKDVEGLIRAFSTFTVIA</sequence>
<keyword evidence="3" id="KW-0663">Pyridoxal phosphate</keyword>
<evidence type="ECO:0000256" key="1">
    <source>
        <dbReference type="ARBA" id="ARBA00001933"/>
    </source>
</evidence>
<dbReference type="RefSeq" id="WP_265425090.1">
    <property type="nucleotide sequence ID" value="NZ_JAPFPW010000009.1"/>
</dbReference>
<proteinExistence type="predicted"/>
<feature type="domain" description="Aminotransferase class I/classII large" evidence="4">
    <location>
        <begin position="57"/>
        <end position="393"/>
    </location>
</feature>
<dbReference type="InterPro" id="IPR004839">
    <property type="entry name" value="Aminotransferase_I/II_large"/>
</dbReference>
<evidence type="ECO:0000256" key="2">
    <source>
        <dbReference type="ARBA" id="ARBA00022679"/>
    </source>
</evidence>
<accession>A0ABT3NAH7</accession>
<dbReference type="InterPro" id="IPR015422">
    <property type="entry name" value="PyrdxlP-dep_Trfase_small"/>
</dbReference>
<reference evidence="5 6" key="1">
    <citation type="submission" date="2022-11" db="EMBL/GenBank/DDBJ databases">
        <title>Desulfobotulus tamanensis H1 sp. nov. - anaerobic, alkaliphilic, sulphate reducing bacterium isolated from terrestrial mud volcano.</title>
        <authorList>
            <person name="Frolova A."/>
            <person name="Merkel A.Y."/>
            <person name="Slobodkin A.I."/>
        </authorList>
    </citation>
    <scope>NUCLEOTIDE SEQUENCE [LARGE SCALE GENOMIC DNA]</scope>
    <source>
        <strain evidence="5 6">H1</strain>
    </source>
</reference>
<dbReference type="PANTHER" id="PTHR13693:SF100">
    <property type="entry name" value="8-AMINO-7-OXONONANOATE SYNTHASE"/>
    <property type="match status" value="1"/>
</dbReference>
<dbReference type="Pfam" id="PF00155">
    <property type="entry name" value="Aminotran_1_2"/>
    <property type="match status" value="1"/>
</dbReference>
<keyword evidence="2" id="KW-0808">Transferase</keyword>
<dbReference type="Proteomes" id="UP001209681">
    <property type="component" value="Unassembled WGS sequence"/>
</dbReference>
<evidence type="ECO:0000256" key="3">
    <source>
        <dbReference type="ARBA" id="ARBA00022898"/>
    </source>
</evidence>
<dbReference type="EMBL" id="JAPFPW010000009">
    <property type="protein sequence ID" value="MCW7754171.1"/>
    <property type="molecule type" value="Genomic_DNA"/>
</dbReference>